<reference evidence="2 3" key="1">
    <citation type="submission" date="2017-03" db="EMBL/GenBank/DDBJ databases">
        <title>Genomes of endolithic fungi from Antarctica.</title>
        <authorList>
            <person name="Coleine C."/>
            <person name="Masonjones S."/>
            <person name="Stajich J.E."/>
        </authorList>
    </citation>
    <scope>NUCLEOTIDE SEQUENCE [LARGE SCALE GENOMIC DNA]</scope>
    <source>
        <strain evidence="2 3">CCFEE 5311</strain>
    </source>
</reference>
<dbReference type="AlphaFoldDB" id="A0A4V5N8P5"/>
<evidence type="ECO:0000256" key="1">
    <source>
        <dbReference type="SAM" id="MobiDB-lite"/>
    </source>
</evidence>
<dbReference type="EMBL" id="NAJP01000015">
    <property type="protein sequence ID" value="TKA44429.1"/>
    <property type="molecule type" value="Genomic_DNA"/>
</dbReference>
<organism evidence="2 3">
    <name type="scientific">Friedmanniomyces endolithicus</name>
    <dbReference type="NCBI Taxonomy" id="329885"/>
    <lineage>
        <taxon>Eukaryota</taxon>
        <taxon>Fungi</taxon>
        <taxon>Dikarya</taxon>
        <taxon>Ascomycota</taxon>
        <taxon>Pezizomycotina</taxon>
        <taxon>Dothideomycetes</taxon>
        <taxon>Dothideomycetidae</taxon>
        <taxon>Mycosphaerellales</taxon>
        <taxon>Teratosphaeriaceae</taxon>
        <taxon>Friedmanniomyces</taxon>
    </lineage>
</organism>
<dbReference type="Proteomes" id="UP000310066">
    <property type="component" value="Unassembled WGS sequence"/>
</dbReference>
<sequence>MASEKPVASATGVGEADLAKAFQELAKGERAAAALENQLTSMEAKIEALLAQAEKEQEDLEKMKAQRSEAGESGGKHGADAKNADGRS</sequence>
<protein>
    <submittedName>
        <fullName evidence="2">Uncharacterized protein</fullName>
    </submittedName>
</protein>
<accession>A0A4V5N8P5</accession>
<feature type="compositionally biased region" description="Basic and acidic residues" evidence="1">
    <location>
        <begin position="60"/>
        <end position="88"/>
    </location>
</feature>
<proteinExistence type="predicted"/>
<evidence type="ECO:0000313" key="3">
    <source>
        <dbReference type="Proteomes" id="UP000310066"/>
    </source>
</evidence>
<dbReference type="OrthoDB" id="5398685at2759"/>
<comment type="caution">
    <text evidence="2">The sequence shown here is derived from an EMBL/GenBank/DDBJ whole genome shotgun (WGS) entry which is preliminary data.</text>
</comment>
<gene>
    <name evidence="2" type="ORF">B0A54_05173</name>
</gene>
<name>A0A4V5N8P5_9PEZI</name>
<evidence type="ECO:0000313" key="2">
    <source>
        <dbReference type="EMBL" id="TKA44429.1"/>
    </source>
</evidence>
<feature type="region of interest" description="Disordered" evidence="1">
    <location>
        <begin position="55"/>
        <end position="88"/>
    </location>
</feature>